<dbReference type="InterPro" id="IPR050534">
    <property type="entry name" value="Coronavir_polyprotein_1ab"/>
</dbReference>
<keyword evidence="4" id="KW-0067">ATP-binding</keyword>
<sequence length="1311" mass="151107">MLEASTTDQQEQPAPLATIAKYSISSLASSIYYNCEKHIYLLSKSTRQLSDSSSNEIDTVKDESIKEAHCERGNEFEENLFGRHRSLMVDHSKTQDFKQALREAEPGKYLYQLKCSLPESFYQDIIHNTTSYRISNFIPDFLYIRLDPATNMRKIFIIDAKASKKMSNSHQFQVSSYAFFLSYLITDIHNLEVDDMGGVWLPSNMDVPEQFRIDFVLNKIKYMYIDTLVKISMDPNPQWVLGSKCVSCPFLKRCKSDAKGTVRSIPYMNEEKARQLKNNNMVDIEDLSELLGTLKIDENDDTTQQQHQQRKALTGYEDYVSAYNDHQPRFMGYASVYTAQAIDCAVYIYLQMDTYSERPFVYGIQAIDVHNTQPVSEYYLTTDYQEHLQDELVVYAKFAEKFITDLTQVLQYMDQQSSRCLFYVYDGQEKKQIQRFLYNVVIHGNEELVSLQEDDKNKVISEAMQCLVILFQDTQLLGLPGIVEFPDMDDLPKTSAVGRFTSIEQLLQQNIALGVSGYYGLSDAVEWMSSHTHEQKDDELVGVLSGLDLNQIYTHWKTTPGNDMACATERLVSKRFTWLQEIMSTYWRLAIEYMQASGTDLFPLKCKPFKWPTLKKFNNQILAKLVFFKQLECIKSCDEVRMDRIRDLSKLEHHVSVNETTLGGLILEYEYGVGTDFDYDHTFSVSPMLNGPHVQQKMDSLKMDKFKQYILVPDDRDGIIETIVYPDLQYKTAGTFQKKFIRCVDIKAVRPNQIVVHSYNLKKGVRRWRLYKRYTDFTVDRCTETLRNLDKDQDEEGLTDVMQLVQDPNAWSLKNPTYCDHIDLSNNTRAQQLLDEFAMSPSQKDISASIFERRLQIVWGPPGSGKTEFLALFINWYIKCFSDQQANKDKELMIGVTAFTRDAIVNLLKRIEKVQQQRGLSDLFSIMYVNKDSGGALEDSNIMCVEWKDSIKTINKLKKTTPVKIYVVGATVWGWDRIRNNWKRFKQKGCDIMILDESTQLLVSDAILAIACLSKPNGKLIVAGDHMQLGPIIKNNYSDIPSSRDDPLLYGSIQQCLMRTRENHAIPTREFLLQKGALHDFGPNTLQLKDNWRMNNELNSFFQQIYGPDYTSRFPETKLQLDWTRPQQHHHASMIQAILDPLKSISLIKLQQPSAAASAVENEANIVQQLVSAYLDTNTRHKPSVMVVTPHHQQRIAIKRKLDSLSSSVIPVDTVEKMQGQECELIIACFSCTNNKKSRNNEFLRDFRRWNVALSRARTKVIVLTVEELLNPNPTEGILESFHKPFEPTDGYALLCLLQAWAQKKDSVWTI</sequence>
<accession>A0A0C9M6B8</accession>
<dbReference type="Gene3D" id="3.40.50.300">
    <property type="entry name" value="P-loop containing nucleotide triphosphate hydrolases"/>
    <property type="match status" value="2"/>
</dbReference>
<dbReference type="PANTHER" id="PTHR43788:SF8">
    <property type="entry name" value="DNA-BINDING PROTEIN SMUBP-2"/>
    <property type="match status" value="1"/>
</dbReference>
<dbReference type="InterPro" id="IPR027417">
    <property type="entry name" value="P-loop_NTPase"/>
</dbReference>
<dbReference type="Pfam" id="PF13087">
    <property type="entry name" value="AAA_12"/>
    <property type="match status" value="1"/>
</dbReference>
<dbReference type="GO" id="GO:0016787">
    <property type="term" value="F:hydrolase activity"/>
    <property type="evidence" value="ECO:0007669"/>
    <property type="project" value="UniProtKB-KW"/>
</dbReference>
<dbReference type="GO" id="GO:0043139">
    <property type="term" value="F:5'-3' DNA helicase activity"/>
    <property type="evidence" value="ECO:0007669"/>
    <property type="project" value="TreeGrafter"/>
</dbReference>
<evidence type="ECO:0000256" key="4">
    <source>
        <dbReference type="ARBA" id="ARBA00022840"/>
    </source>
</evidence>
<feature type="domain" description="DNA2/NAM7 helicase-like C-terminal" evidence="5">
    <location>
        <begin position="1085"/>
        <end position="1265"/>
    </location>
</feature>
<dbReference type="InterPro" id="IPR047187">
    <property type="entry name" value="SF1_C_Upf1"/>
</dbReference>
<dbReference type="Pfam" id="PF13245">
    <property type="entry name" value="AAA_19"/>
    <property type="match status" value="1"/>
</dbReference>
<protein>
    <recommendedName>
        <fullName evidence="5">DNA2/NAM7 helicase-like C-terminal domain-containing protein</fullName>
    </recommendedName>
</protein>
<dbReference type="GO" id="GO:0005524">
    <property type="term" value="F:ATP binding"/>
    <property type="evidence" value="ECO:0007669"/>
    <property type="project" value="UniProtKB-KW"/>
</dbReference>
<organism evidence="6">
    <name type="scientific">Mucor ambiguus</name>
    <dbReference type="NCBI Taxonomy" id="91626"/>
    <lineage>
        <taxon>Eukaryota</taxon>
        <taxon>Fungi</taxon>
        <taxon>Fungi incertae sedis</taxon>
        <taxon>Mucoromycota</taxon>
        <taxon>Mucoromycotina</taxon>
        <taxon>Mucoromycetes</taxon>
        <taxon>Mucorales</taxon>
        <taxon>Mucorineae</taxon>
        <taxon>Mucoraceae</taxon>
        <taxon>Mucor</taxon>
    </lineage>
</organism>
<keyword evidence="7" id="KW-1185">Reference proteome</keyword>
<keyword evidence="3" id="KW-0347">Helicase</keyword>
<dbReference type="SUPFAM" id="SSF52540">
    <property type="entry name" value="P-loop containing nucleoside triphosphate hydrolases"/>
    <property type="match status" value="2"/>
</dbReference>
<evidence type="ECO:0000256" key="2">
    <source>
        <dbReference type="ARBA" id="ARBA00022801"/>
    </source>
</evidence>
<dbReference type="EMBL" id="DF836308">
    <property type="protein sequence ID" value="GAN02239.1"/>
    <property type="molecule type" value="Genomic_DNA"/>
</dbReference>
<dbReference type="CDD" id="cd18808">
    <property type="entry name" value="SF1_C_Upf1"/>
    <property type="match status" value="1"/>
</dbReference>
<evidence type="ECO:0000256" key="1">
    <source>
        <dbReference type="ARBA" id="ARBA00022741"/>
    </source>
</evidence>
<evidence type="ECO:0000313" key="6">
    <source>
        <dbReference type="EMBL" id="GAN02239.1"/>
    </source>
</evidence>
<dbReference type="STRING" id="91626.A0A0C9M6B8"/>
<name>A0A0C9M6B8_9FUNG</name>
<gene>
    <name evidence="6" type="ORF">MAM1_0019c01680</name>
</gene>
<evidence type="ECO:0000256" key="3">
    <source>
        <dbReference type="ARBA" id="ARBA00022806"/>
    </source>
</evidence>
<dbReference type="Proteomes" id="UP000053815">
    <property type="component" value="Unassembled WGS sequence"/>
</dbReference>
<dbReference type="InterPro" id="IPR041679">
    <property type="entry name" value="DNA2/NAM7-like_C"/>
</dbReference>
<proteinExistence type="predicted"/>
<keyword evidence="1" id="KW-0547">Nucleotide-binding</keyword>
<keyword evidence="2" id="KW-0378">Hydrolase</keyword>
<evidence type="ECO:0000313" key="7">
    <source>
        <dbReference type="Proteomes" id="UP000053815"/>
    </source>
</evidence>
<evidence type="ECO:0000259" key="5">
    <source>
        <dbReference type="Pfam" id="PF13087"/>
    </source>
</evidence>
<dbReference type="OrthoDB" id="6513042at2759"/>
<reference evidence="6" key="1">
    <citation type="submission" date="2014-09" db="EMBL/GenBank/DDBJ databases">
        <title>Draft genome sequence of an oleaginous Mucoromycotina fungus Mucor ambiguus NBRC6742.</title>
        <authorList>
            <person name="Takeda I."/>
            <person name="Yamane N."/>
            <person name="Morita T."/>
            <person name="Tamano K."/>
            <person name="Machida M."/>
            <person name="Baker S."/>
            <person name="Koike H."/>
        </authorList>
    </citation>
    <scope>NUCLEOTIDE SEQUENCE</scope>
    <source>
        <strain evidence="6">NBRC 6742</strain>
    </source>
</reference>
<dbReference type="PANTHER" id="PTHR43788">
    <property type="entry name" value="DNA2/NAM7 HELICASE FAMILY MEMBER"/>
    <property type="match status" value="1"/>
</dbReference>